<feature type="region of interest" description="Disordered" evidence="2">
    <location>
        <begin position="152"/>
        <end position="205"/>
    </location>
</feature>
<evidence type="ECO:0000313" key="4">
    <source>
        <dbReference type="Proteomes" id="UP001153555"/>
    </source>
</evidence>
<dbReference type="GO" id="GO:0005737">
    <property type="term" value="C:cytoplasm"/>
    <property type="evidence" value="ECO:0007669"/>
    <property type="project" value="TreeGrafter"/>
</dbReference>
<keyword evidence="4" id="KW-1185">Reference proteome</keyword>
<gene>
    <name evidence="3" type="ORF">SHERM_09662</name>
</gene>
<organism evidence="3 4">
    <name type="scientific">Striga hermonthica</name>
    <name type="common">Purple witchweed</name>
    <name type="synonym">Buchnera hermonthica</name>
    <dbReference type="NCBI Taxonomy" id="68872"/>
    <lineage>
        <taxon>Eukaryota</taxon>
        <taxon>Viridiplantae</taxon>
        <taxon>Streptophyta</taxon>
        <taxon>Embryophyta</taxon>
        <taxon>Tracheophyta</taxon>
        <taxon>Spermatophyta</taxon>
        <taxon>Magnoliopsida</taxon>
        <taxon>eudicotyledons</taxon>
        <taxon>Gunneridae</taxon>
        <taxon>Pentapetalae</taxon>
        <taxon>asterids</taxon>
        <taxon>lamiids</taxon>
        <taxon>Lamiales</taxon>
        <taxon>Orobanchaceae</taxon>
        <taxon>Buchnereae</taxon>
        <taxon>Striga</taxon>
    </lineage>
</organism>
<evidence type="ECO:0000256" key="1">
    <source>
        <dbReference type="ARBA" id="ARBA00010016"/>
    </source>
</evidence>
<comment type="caution">
    <text evidence="3">The sequence shown here is derived from an EMBL/GenBank/DDBJ whole genome shotgun (WGS) entry which is preliminary data.</text>
</comment>
<dbReference type="PANTHER" id="PTHR31807">
    <property type="entry name" value="AUGMIN FAMILY MEMBER"/>
    <property type="match status" value="1"/>
</dbReference>
<dbReference type="GO" id="GO:0008017">
    <property type="term" value="F:microtubule binding"/>
    <property type="evidence" value="ECO:0007669"/>
    <property type="project" value="TreeGrafter"/>
</dbReference>
<dbReference type="EMBL" id="CACSLK010000984">
    <property type="protein sequence ID" value="CAA0806779.1"/>
    <property type="molecule type" value="Genomic_DNA"/>
</dbReference>
<feature type="compositionally biased region" description="Polar residues" evidence="2">
    <location>
        <begin position="158"/>
        <end position="168"/>
    </location>
</feature>
<dbReference type="Pfam" id="PF04484">
    <property type="entry name" value="QWRF"/>
    <property type="match status" value="1"/>
</dbReference>
<protein>
    <submittedName>
        <fullName evidence="3">Protein SNOWY COTYLEDON 3</fullName>
    </submittedName>
</protein>
<feature type="compositionally biased region" description="Low complexity" evidence="2">
    <location>
        <begin position="60"/>
        <end position="91"/>
    </location>
</feature>
<feature type="compositionally biased region" description="Polar residues" evidence="2">
    <location>
        <begin position="341"/>
        <end position="351"/>
    </location>
</feature>
<feature type="region of interest" description="Disordered" evidence="2">
    <location>
        <begin position="330"/>
        <end position="368"/>
    </location>
</feature>
<evidence type="ECO:0000256" key="2">
    <source>
        <dbReference type="SAM" id="MobiDB-lite"/>
    </source>
</evidence>
<name>A0A9N7MI55_STRHE</name>
<dbReference type="Proteomes" id="UP001153555">
    <property type="component" value="Unassembled WGS sequence"/>
</dbReference>
<dbReference type="GO" id="GO:0051225">
    <property type="term" value="P:spindle assembly"/>
    <property type="evidence" value="ECO:0007669"/>
    <property type="project" value="TreeGrafter"/>
</dbReference>
<dbReference type="OrthoDB" id="1924320at2759"/>
<feature type="region of interest" description="Disordered" evidence="2">
    <location>
        <begin position="264"/>
        <end position="286"/>
    </location>
</feature>
<dbReference type="GO" id="GO:0005880">
    <property type="term" value="C:nuclear microtubule"/>
    <property type="evidence" value="ECO:0007669"/>
    <property type="project" value="TreeGrafter"/>
</dbReference>
<comment type="similarity">
    <text evidence="1">Belongs to the QWRF family.</text>
</comment>
<proteinExistence type="inferred from homology"/>
<feature type="compositionally biased region" description="Basic and acidic residues" evidence="2">
    <location>
        <begin position="185"/>
        <end position="205"/>
    </location>
</feature>
<sequence>MVAAVTGGAASTPDPQNPKTPSAADARLPFLPSEKDNGNGSSPSNPRKPKSKTVSSRYMSPSTSTPNSSSVATSRRFPSPSVSRSSRNSPSLTPKRSVSVDRRRPAAVTPLTADLDSRSGSAAVISAASKLLVTSTRSLSVSFQGESFSLPVSKTKVSHSTPNPTSMRKGTPERRRTVVNPLPEGKPESSGDQLEKNPKSADHHLWPSRNRAANHLSRSSSKLIGPFNERRLSCSGRLSLDSVERAHDRNLVKNELLMHPYDITTTSDSDSMSSDSTSGVRGSCRVHRSNGPLSIAASARFWQETNSRLRRLQDSSPGPKLIVPAKSKKFMSNGPLLSPVRGNSTRPQSPSKIMVSQPRGKSPSPSRFGEMPSVLSYAVDVRRGKIGENGVLDAHLLRLLYNRHMQWRFVNARAEGVLRMQQRSVKKHLWNAWITISDLRGTVTKKRHRLQLLRQKLKLATILKRETTFLEEWASLDKEHSISLLGAIEALTASTVCLPIVGAIGNVQSMHDAIGSAFDIMQTMAPSVYFLLPMVEKLNSLSSELIKVTTKEQALLEGCTYVLSSLAAMQVKDSSLRTHIIQHARL</sequence>
<evidence type="ECO:0000313" key="3">
    <source>
        <dbReference type="EMBL" id="CAA0806779.1"/>
    </source>
</evidence>
<dbReference type="AlphaFoldDB" id="A0A9N7MI55"/>
<dbReference type="PANTHER" id="PTHR31807:SF2">
    <property type="entry name" value="PROTEIN SNOWY COTYLEDON 3"/>
    <property type="match status" value="1"/>
</dbReference>
<reference evidence="3" key="1">
    <citation type="submission" date="2019-12" db="EMBL/GenBank/DDBJ databases">
        <authorList>
            <person name="Scholes J."/>
        </authorList>
    </citation>
    <scope>NUCLEOTIDE SEQUENCE</scope>
</reference>
<feature type="compositionally biased region" description="Low complexity" evidence="2">
    <location>
        <begin position="264"/>
        <end position="278"/>
    </location>
</feature>
<dbReference type="InterPro" id="IPR007573">
    <property type="entry name" value="QWRF"/>
</dbReference>
<accession>A0A9N7MI55</accession>
<feature type="region of interest" description="Disordered" evidence="2">
    <location>
        <begin position="1"/>
        <end position="120"/>
    </location>
</feature>